<reference evidence="4 5" key="1">
    <citation type="journal article" date="1998" name="Science">
        <title>Genome sequence of the nematode C. elegans: a platform for investigating biology.</title>
        <authorList>
            <consortium name="The C. elegans sequencing consortium"/>
            <person name="Sulson J.E."/>
            <person name="Waterston R."/>
        </authorList>
    </citation>
    <scope>NUCLEOTIDE SEQUENCE [LARGE SCALE GENOMIC DNA]</scope>
    <source>
        <strain evidence="4 5">Bristol N2</strain>
    </source>
</reference>
<dbReference type="AGR" id="WB:WBGene00017803"/>
<name>Q19794_CAEEL</name>
<sequence length="206" mass="23336">MAQVLKALALVHRAEFLHRDIKPPNCCIGATDCTRIYLIDYVLTRQYLDKCGTVRNPRPGLGLRGTMRYMSLDAHARQDLGPKNDLVSFLYTTIECGDGCLPWSYEKSEENCIKLKQAHIGEKLCIKKPLMTKAAEYIESLNYHSIPDYEKLLALIEECNPADLKESEPYEWQYRQPHNPMTPTTGEGLNGTPGGTKENVTERMAN</sequence>
<keyword evidence="5" id="KW-1185">Reference proteome</keyword>
<dbReference type="eggNOG" id="KOG1164">
    <property type="taxonomic scope" value="Eukaryota"/>
</dbReference>
<dbReference type="CTD" id="184945"/>
<evidence type="ECO:0000256" key="1">
    <source>
        <dbReference type="ARBA" id="ARBA00012513"/>
    </source>
</evidence>
<dbReference type="PROSITE" id="PS00108">
    <property type="entry name" value="PROTEIN_KINASE_ST"/>
    <property type="match status" value="1"/>
</dbReference>
<dbReference type="KEGG" id="cel:CELE_F26A1.4"/>
<organism evidence="4 5">
    <name type="scientific">Caenorhabditis elegans</name>
    <dbReference type="NCBI Taxonomy" id="6239"/>
    <lineage>
        <taxon>Eukaryota</taxon>
        <taxon>Metazoa</taxon>
        <taxon>Ecdysozoa</taxon>
        <taxon>Nematoda</taxon>
        <taxon>Chromadorea</taxon>
        <taxon>Rhabditida</taxon>
        <taxon>Rhabditina</taxon>
        <taxon>Rhabditomorpha</taxon>
        <taxon>Rhabditoidea</taxon>
        <taxon>Rhabditidae</taxon>
        <taxon>Peloderinae</taxon>
        <taxon>Caenorhabditis</taxon>
    </lineage>
</organism>
<evidence type="ECO:0000313" key="4">
    <source>
        <dbReference type="EMBL" id="CCD66796.1"/>
    </source>
</evidence>
<dbReference type="UCSC" id="F26A1.4">
    <property type="organism name" value="c. elegans"/>
</dbReference>
<gene>
    <name evidence="4" type="ORF">CELE_F26A1.4</name>
    <name evidence="4 6" type="ORF">F26A1.4</name>
</gene>
<dbReference type="PaxDb" id="6239-F26A1.4"/>
<evidence type="ECO:0000313" key="6">
    <source>
        <dbReference type="WormBase" id="F26A1.4"/>
    </source>
</evidence>
<feature type="region of interest" description="Disordered" evidence="2">
    <location>
        <begin position="174"/>
        <end position="206"/>
    </location>
</feature>
<dbReference type="WormBase" id="F26A1.4">
    <property type="protein sequence ID" value="CE02685"/>
    <property type="gene ID" value="WBGene00017803"/>
</dbReference>
<dbReference type="GO" id="GO:0005524">
    <property type="term" value="F:ATP binding"/>
    <property type="evidence" value="ECO:0007669"/>
    <property type="project" value="InterPro"/>
</dbReference>
<dbReference type="Pfam" id="PF00069">
    <property type="entry name" value="Pkinase"/>
    <property type="match status" value="1"/>
</dbReference>
<dbReference type="InterPro" id="IPR011009">
    <property type="entry name" value="Kinase-like_dom_sf"/>
</dbReference>
<evidence type="ECO:0000313" key="5">
    <source>
        <dbReference type="Proteomes" id="UP000001940"/>
    </source>
</evidence>
<dbReference type="InterPro" id="IPR000719">
    <property type="entry name" value="Prot_kinase_dom"/>
</dbReference>
<evidence type="ECO:0000256" key="2">
    <source>
        <dbReference type="SAM" id="MobiDB-lite"/>
    </source>
</evidence>
<evidence type="ECO:0000259" key="3">
    <source>
        <dbReference type="PROSITE" id="PS50011"/>
    </source>
</evidence>
<protein>
    <recommendedName>
        <fullName evidence="1">non-specific serine/threonine protein kinase</fullName>
        <ecNumber evidence="1">2.7.11.1</ecNumber>
    </recommendedName>
</protein>
<dbReference type="AlphaFoldDB" id="Q19794"/>
<dbReference type="Gene3D" id="1.10.510.10">
    <property type="entry name" value="Transferase(Phosphotransferase) domain 1"/>
    <property type="match status" value="1"/>
</dbReference>
<dbReference type="PhylomeDB" id="Q19794"/>
<dbReference type="OMA" id="LPWANEY"/>
<dbReference type="RefSeq" id="NP_497995.2">
    <property type="nucleotide sequence ID" value="NM_065594.2"/>
</dbReference>
<dbReference type="EMBL" id="BX284603">
    <property type="protein sequence ID" value="CCD66796.1"/>
    <property type="molecule type" value="Genomic_DNA"/>
</dbReference>
<dbReference type="GO" id="GO:0004674">
    <property type="term" value="F:protein serine/threonine kinase activity"/>
    <property type="evidence" value="ECO:0007669"/>
    <property type="project" value="UniProtKB-KW"/>
</dbReference>
<dbReference type="SUPFAM" id="SSF56112">
    <property type="entry name" value="Protein kinase-like (PK-like)"/>
    <property type="match status" value="1"/>
</dbReference>
<keyword evidence="4" id="KW-0418">Kinase</keyword>
<dbReference type="PIR" id="T16153">
    <property type="entry name" value="T16153"/>
</dbReference>
<dbReference type="InterPro" id="IPR050235">
    <property type="entry name" value="CK1_Ser-Thr_kinase"/>
</dbReference>
<dbReference type="HOGENOM" id="CLU_019279_2_5_1"/>
<dbReference type="PANTHER" id="PTHR11909">
    <property type="entry name" value="CASEIN KINASE-RELATED"/>
    <property type="match status" value="1"/>
</dbReference>
<keyword evidence="4" id="KW-0808">Transferase</keyword>
<dbReference type="InParanoid" id="Q19794"/>
<dbReference type="InterPro" id="IPR008271">
    <property type="entry name" value="Ser/Thr_kinase_AS"/>
</dbReference>
<dbReference type="PROSITE" id="PS50011">
    <property type="entry name" value="PROTEIN_KINASE_DOM"/>
    <property type="match status" value="1"/>
</dbReference>
<feature type="domain" description="Protein kinase" evidence="3">
    <location>
        <begin position="1"/>
        <end position="206"/>
    </location>
</feature>
<dbReference type="SMR" id="Q19794"/>
<proteinExistence type="predicted"/>
<accession>Q19794</accession>
<dbReference type="OrthoDB" id="5979581at2759"/>
<dbReference type="Bgee" id="WBGene00017803">
    <property type="expression patterns" value="Expressed in larva and 1 other cell type or tissue"/>
</dbReference>
<keyword evidence="4" id="KW-0723">Serine/threonine-protein kinase</keyword>
<dbReference type="EC" id="2.7.11.1" evidence="1"/>
<dbReference type="Proteomes" id="UP000001940">
    <property type="component" value="Chromosome III"/>
</dbReference>
<dbReference type="GeneID" id="184945"/>